<dbReference type="SMART" id="SM00360">
    <property type="entry name" value="RRM"/>
    <property type="match status" value="2"/>
</dbReference>
<feature type="domain" description="RRM" evidence="3">
    <location>
        <begin position="158"/>
        <end position="230"/>
    </location>
</feature>
<dbReference type="AlphaFoldDB" id="A0A7J6YGY1"/>
<feature type="region of interest" description="Disordered" evidence="2">
    <location>
        <begin position="229"/>
        <end position="328"/>
    </location>
</feature>
<keyword evidence="1" id="KW-0694">RNA-binding</keyword>
<feature type="region of interest" description="Disordered" evidence="2">
    <location>
        <begin position="22"/>
        <end position="57"/>
    </location>
</feature>
<feature type="compositionally biased region" description="Basic and acidic residues" evidence="2">
    <location>
        <begin position="285"/>
        <end position="297"/>
    </location>
</feature>
<evidence type="ECO:0000313" key="5">
    <source>
        <dbReference type="Proteomes" id="UP000583944"/>
    </source>
</evidence>
<comment type="caution">
    <text evidence="4">The sequence shown here is derived from an EMBL/GenBank/DDBJ whole genome shotgun (WGS) entry which is preliminary data.</text>
</comment>
<sequence>MRRSLCKILIFFGEVNNDVRTSETGMSESRSGDSVEEPPRTNSHEKNNNNNNNNTASTATMKTTSVFIGLGPAASSISDDALRQRLEEVAPVLGVRIRGRCAFADVPDTETAERLVAELDGKLIGDARMAVQISRNKDKQRPPGNQNHNNNLNNSGRTSLFVGLGPAGGAISDRELRSKLEEIAPVTGFRRRGQCAFIDVADMAHASRMIHELNNQYIGDCRLSVQYSRDNKSSRFGGRMEKRSRSPVRRRRRQRSRRSDSLDRRRYRRRRSYSYSSRSSSSRRSSVDSDDSREYHRRDRRDKRRRERSRSYSSRSRSSSPSYRRRRD</sequence>
<dbReference type="InterPro" id="IPR000504">
    <property type="entry name" value="RRM_dom"/>
</dbReference>
<feature type="compositionally biased region" description="Basic and acidic residues" evidence="2">
    <location>
        <begin position="30"/>
        <end position="47"/>
    </location>
</feature>
<feature type="region of interest" description="Disordered" evidence="2">
    <location>
        <begin position="135"/>
        <end position="159"/>
    </location>
</feature>
<dbReference type="Gene3D" id="3.30.70.330">
    <property type="match status" value="2"/>
</dbReference>
<organism evidence="4 5">
    <name type="scientific">Trypanosoma cruzi</name>
    <dbReference type="NCBI Taxonomy" id="5693"/>
    <lineage>
        <taxon>Eukaryota</taxon>
        <taxon>Discoba</taxon>
        <taxon>Euglenozoa</taxon>
        <taxon>Kinetoplastea</taxon>
        <taxon>Metakinetoplastina</taxon>
        <taxon>Trypanosomatida</taxon>
        <taxon>Trypanosomatidae</taxon>
        <taxon>Trypanosoma</taxon>
        <taxon>Schizotrypanum</taxon>
    </lineage>
</organism>
<accession>A0A7J6YGY1</accession>
<evidence type="ECO:0000313" key="4">
    <source>
        <dbReference type="EMBL" id="KAF5225967.1"/>
    </source>
</evidence>
<name>A0A7J6YGY1_TRYCR</name>
<dbReference type="GO" id="GO:0003723">
    <property type="term" value="F:RNA binding"/>
    <property type="evidence" value="ECO:0007669"/>
    <property type="project" value="UniProtKB-UniRule"/>
</dbReference>
<dbReference type="VEuPathDB" id="TriTrypDB:BCY84_12601"/>
<evidence type="ECO:0000256" key="1">
    <source>
        <dbReference type="PROSITE-ProRule" id="PRU00176"/>
    </source>
</evidence>
<dbReference type="InterPro" id="IPR035979">
    <property type="entry name" value="RBD_domain_sf"/>
</dbReference>
<feature type="compositionally biased region" description="Basic residues" evidence="2">
    <location>
        <begin position="298"/>
        <end position="308"/>
    </location>
</feature>
<feature type="domain" description="RRM" evidence="3">
    <location>
        <begin position="64"/>
        <end position="136"/>
    </location>
</feature>
<reference evidence="4 5" key="1">
    <citation type="journal article" date="2019" name="Genome Biol. Evol.">
        <title>Nanopore Sequencing Significantly Improves Genome Assembly of the Protozoan Parasite Trypanosoma cruzi.</title>
        <authorList>
            <person name="Diaz-Viraque F."/>
            <person name="Pita S."/>
            <person name="Greif G."/>
            <person name="de Souza R.C.M."/>
            <person name="Iraola G."/>
            <person name="Robello C."/>
        </authorList>
    </citation>
    <scope>NUCLEOTIDE SEQUENCE [LARGE SCALE GENOMIC DNA]</scope>
    <source>
        <strain evidence="4 5">Berenice</strain>
    </source>
</reference>
<feature type="compositionally biased region" description="Low complexity" evidence="2">
    <location>
        <begin position="273"/>
        <end position="284"/>
    </location>
</feature>
<feature type="compositionally biased region" description="Basic residues" evidence="2">
    <location>
        <begin position="245"/>
        <end position="256"/>
    </location>
</feature>
<feature type="compositionally biased region" description="Basic and acidic residues" evidence="2">
    <location>
        <begin position="229"/>
        <end position="244"/>
    </location>
</feature>
<gene>
    <name evidence="4" type="ORF">ECC02_000896</name>
</gene>
<dbReference type="SUPFAM" id="SSF54928">
    <property type="entry name" value="RNA-binding domain, RBD"/>
    <property type="match status" value="1"/>
</dbReference>
<protein>
    <recommendedName>
        <fullName evidence="3">RRM domain-containing protein</fullName>
    </recommendedName>
</protein>
<proteinExistence type="predicted"/>
<feature type="compositionally biased region" description="Low complexity" evidence="2">
    <location>
        <begin position="145"/>
        <end position="154"/>
    </location>
</feature>
<dbReference type="EMBL" id="JABDHM010000004">
    <property type="protein sequence ID" value="KAF5225967.1"/>
    <property type="molecule type" value="Genomic_DNA"/>
</dbReference>
<feature type="compositionally biased region" description="Low complexity" evidence="2">
    <location>
        <begin position="311"/>
        <end position="322"/>
    </location>
</feature>
<evidence type="ECO:0000259" key="3">
    <source>
        <dbReference type="PROSITE" id="PS50102"/>
    </source>
</evidence>
<dbReference type="VEuPathDB" id="TriTrypDB:ECC02_000896"/>
<dbReference type="PROSITE" id="PS50102">
    <property type="entry name" value="RRM"/>
    <property type="match status" value="2"/>
</dbReference>
<dbReference type="Proteomes" id="UP000583944">
    <property type="component" value="Unassembled WGS sequence"/>
</dbReference>
<dbReference type="InterPro" id="IPR012677">
    <property type="entry name" value="Nucleotide-bd_a/b_plait_sf"/>
</dbReference>
<evidence type="ECO:0000256" key="2">
    <source>
        <dbReference type="SAM" id="MobiDB-lite"/>
    </source>
</evidence>